<sequence length="91" mass="9818">MSCFHSSPHSPPPRASADKMVCTEPSAIGREGWDGVHPSTRGRDTARPRPLRGSGGRERVGTGLPPRGDGRETRPRPARLTTCSERGTDSR</sequence>
<feature type="region of interest" description="Disordered" evidence="1">
    <location>
        <begin position="1"/>
        <end position="91"/>
    </location>
</feature>
<dbReference type="EMBL" id="ANAH02000015">
    <property type="protein sequence ID" value="EPX59671.1"/>
    <property type="molecule type" value="Genomic_DNA"/>
</dbReference>
<reference evidence="2" key="1">
    <citation type="submission" date="2013-05" db="EMBL/GenBank/DDBJ databases">
        <title>Genome assembly of Cystobacter fuscus DSM 2262.</title>
        <authorList>
            <person name="Sharma G."/>
            <person name="Khatri I."/>
            <person name="Kaur C."/>
            <person name="Mayilraj S."/>
            <person name="Subramanian S."/>
        </authorList>
    </citation>
    <scope>NUCLEOTIDE SEQUENCE [LARGE SCALE GENOMIC DNA]</scope>
    <source>
        <strain evidence="2">DSM 2262</strain>
    </source>
</reference>
<accession>S9P999</accession>
<protein>
    <submittedName>
        <fullName evidence="2">Uncharacterized protein</fullName>
    </submittedName>
</protein>
<dbReference type="Proteomes" id="UP000011682">
    <property type="component" value="Unassembled WGS sequence"/>
</dbReference>
<proteinExistence type="predicted"/>
<evidence type="ECO:0000313" key="3">
    <source>
        <dbReference type="Proteomes" id="UP000011682"/>
    </source>
</evidence>
<name>S9P999_CYSF2</name>
<evidence type="ECO:0000256" key="1">
    <source>
        <dbReference type="SAM" id="MobiDB-lite"/>
    </source>
</evidence>
<keyword evidence="3" id="KW-1185">Reference proteome</keyword>
<organism evidence="2 3">
    <name type="scientific">Cystobacter fuscus (strain ATCC 25194 / DSM 2262 / NBRC 100088 / M29)</name>
    <dbReference type="NCBI Taxonomy" id="1242864"/>
    <lineage>
        <taxon>Bacteria</taxon>
        <taxon>Pseudomonadati</taxon>
        <taxon>Myxococcota</taxon>
        <taxon>Myxococcia</taxon>
        <taxon>Myxococcales</taxon>
        <taxon>Cystobacterineae</taxon>
        <taxon>Archangiaceae</taxon>
        <taxon>Cystobacter</taxon>
    </lineage>
</organism>
<gene>
    <name evidence="2" type="ORF">D187_002415</name>
</gene>
<dbReference type="AlphaFoldDB" id="S9P999"/>
<evidence type="ECO:0000313" key="2">
    <source>
        <dbReference type="EMBL" id="EPX59671.1"/>
    </source>
</evidence>
<comment type="caution">
    <text evidence="2">The sequence shown here is derived from an EMBL/GenBank/DDBJ whole genome shotgun (WGS) entry which is preliminary data.</text>
</comment>